<dbReference type="Proteomes" id="UP000271162">
    <property type="component" value="Unassembled WGS sequence"/>
</dbReference>
<feature type="compositionally biased region" description="Pro residues" evidence="1">
    <location>
        <begin position="76"/>
        <end position="86"/>
    </location>
</feature>
<evidence type="ECO:0000313" key="2">
    <source>
        <dbReference type="EMBL" id="VDL67352.1"/>
    </source>
</evidence>
<gene>
    <name evidence="2" type="ORF">NBR_LOCUS3763</name>
</gene>
<name>A0A0N4XML0_NIPBR</name>
<sequence length="86" mass="9531">MDLTNGPDDNHPRRYESILIDPDSKLEDELLLKEGRCRVFSQPEYTSLPSCPPDKEGWSTEQAQRLGSLAVSPAMGAPPHPPPLFS</sequence>
<accession>A0A0N4XML0</accession>
<evidence type="ECO:0000313" key="3">
    <source>
        <dbReference type="Proteomes" id="UP000271162"/>
    </source>
</evidence>
<evidence type="ECO:0000256" key="1">
    <source>
        <dbReference type="SAM" id="MobiDB-lite"/>
    </source>
</evidence>
<proteinExistence type="predicted"/>
<feature type="region of interest" description="Disordered" evidence="1">
    <location>
        <begin position="43"/>
        <end position="86"/>
    </location>
</feature>
<organism evidence="4">
    <name type="scientific">Nippostrongylus brasiliensis</name>
    <name type="common">Rat hookworm</name>
    <dbReference type="NCBI Taxonomy" id="27835"/>
    <lineage>
        <taxon>Eukaryota</taxon>
        <taxon>Metazoa</taxon>
        <taxon>Ecdysozoa</taxon>
        <taxon>Nematoda</taxon>
        <taxon>Chromadorea</taxon>
        <taxon>Rhabditida</taxon>
        <taxon>Rhabditina</taxon>
        <taxon>Rhabditomorpha</taxon>
        <taxon>Strongyloidea</taxon>
        <taxon>Heligmosomidae</taxon>
        <taxon>Nippostrongylus</taxon>
    </lineage>
</organism>
<dbReference type="WBParaSite" id="NBR_0000376201-mRNA-1">
    <property type="protein sequence ID" value="NBR_0000376201-mRNA-1"/>
    <property type="gene ID" value="NBR_0000376201"/>
</dbReference>
<dbReference type="AlphaFoldDB" id="A0A0N4XML0"/>
<reference evidence="4" key="1">
    <citation type="submission" date="2017-02" db="UniProtKB">
        <authorList>
            <consortium name="WormBaseParasite"/>
        </authorList>
    </citation>
    <scope>IDENTIFICATION</scope>
</reference>
<keyword evidence="3" id="KW-1185">Reference proteome</keyword>
<reference evidence="2 3" key="2">
    <citation type="submission" date="2018-11" db="EMBL/GenBank/DDBJ databases">
        <authorList>
            <consortium name="Pathogen Informatics"/>
        </authorList>
    </citation>
    <scope>NUCLEOTIDE SEQUENCE [LARGE SCALE GENOMIC DNA]</scope>
</reference>
<evidence type="ECO:0000313" key="4">
    <source>
        <dbReference type="WBParaSite" id="NBR_0000376201-mRNA-1"/>
    </source>
</evidence>
<dbReference type="EMBL" id="UYSL01006050">
    <property type="protein sequence ID" value="VDL67352.1"/>
    <property type="molecule type" value="Genomic_DNA"/>
</dbReference>
<protein>
    <submittedName>
        <fullName evidence="4">Cadherin_C domain-containing protein</fullName>
    </submittedName>
</protein>